<keyword evidence="2" id="KW-0732">Signal</keyword>
<keyword evidence="4" id="KW-1185">Reference proteome</keyword>
<evidence type="ECO:0000313" key="4">
    <source>
        <dbReference type="Proteomes" id="UP001457282"/>
    </source>
</evidence>
<feature type="chain" id="PRO_5043609778" evidence="2">
    <location>
        <begin position="28"/>
        <end position="106"/>
    </location>
</feature>
<accession>A0AAW1WIQ5</accession>
<feature type="region of interest" description="Disordered" evidence="1">
    <location>
        <begin position="28"/>
        <end position="52"/>
    </location>
</feature>
<reference evidence="3 4" key="1">
    <citation type="journal article" date="2023" name="G3 (Bethesda)">
        <title>A chromosome-length genome assembly and annotation of blackberry (Rubus argutus, cv. 'Hillquist').</title>
        <authorList>
            <person name="Bruna T."/>
            <person name="Aryal R."/>
            <person name="Dudchenko O."/>
            <person name="Sargent D.J."/>
            <person name="Mead D."/>
            <person name="Buti M."/>
            <person name="Cavallini A."/>
            <person name="Hytonen T."/>
            <person name="Andres J."/>
            <person name="Pham M."/>
            <person name="Weisz D."/>
            <person name="Mascagni F."/>
            <person name="Usai G."/>
            <person name="Natali L."/>
            <person name="Bassil N."/>
            <person name="Fernandez G.E."/>
            <person name="Lomsadze A."/>
            <person name="Armour M."/>
            <person name="Olukolu B."/>
            <person name="Poorten T."/>
            <person name="Britton C."/>
            <person name="Davik J."/>
            <person name="Ashrafi H."/>
            <person name="Aiden E.L."/>
            <person name="Borodovsky M."/>
            <person name="Worthington M."/>
        </authorList>
    </citation>
    <scope>NUCLEOTIDE SEQUENCE [LARGE SCALE GENOMIC DNA]</scope>
    <source>
        <strain evidence="3">PI 553951</strain>
    </source>
</reference>
<gene>
    <name evidence="3" type="ORF">M0R45_032810</name>
</gene>
<evidence type="ECO:0000313" key="3">
    <source>
        <dbReference type="EMBL" id="KAK9924443.1"/>
    </source>
</evidence>
<organism evidence="3 4">
    <name type="scientific">Rubus argutus</name>
    <name type="common">Southern blackberry</name>
    <dbReference type="NCBI Taxonomy" id="59490"/>
    <lineage>
        <taxon>Eukaryota</taxon>
        <taxon>Viridiplantae</taxon>
        <taxon>Streptophyta</taxon>
        <taxon>Embryophyta</taxon>
        <taxon>Tracheophyta</taxon>
        <taxon>Spermatophyta</taxon>
        <taxon>Magnoliopsida</taxon>
        <taxon>eudicotyledons</taxon>
        <taxon>Gunneridae</taxon>
        <taxon>Pentapetalae</taxon>
        <taxon>rosids</taxon>
        <taxon>fabids</taxon>
        <taxon>Rosales</taxon>
        <taxon>Rosaceae</taxon>
        <taxon>Rosoideae</taxon>
        <taxon>Rosoideae incertae sedis</taxon>
        <taxon>Rubus</taxon>
    </lineage>
</organism>
<sequence length="106" mass="11391">MAVSRGVLLFCLVTLFISLCFIKVTEAKSSDGCDGPDPSKGDQCREDASDEFADEDVDDTYKIVNKVAVSFTQRNVVNPEPKTEGGSPDAVSIDNEDANHVVVLGH</sequence>
<evidence type="ECO:0000256" key="1">
    <source>
        <dbReference type="SAM" id="MobiDB-lite"/>
    </source>
</evidence>
<feature type="compositionally biased region" description="Basic and acidic residues" evidence="1">
    <location>
        <begin position="28"/>
        <end position="47"/>
    </location>
</feature>
<feature type="signal peptide" evidence="2">
    <location>
        <begin position="1"/>
        <end position="27"/>
    </location>
</feature>
<evidence type="ECO:0000256" key="2">
    <source>
        <dbReference type="SAM" id="SignalP"/>
    </source>
</evidence>
<dbReference type="EMBL" id="JBEDUW010000006">
    <property type="protein sequence ID" value="KAK9924443.1"/>
    <property type="molecule type" value="Genomic_DNA"/>
</dbReference>
<dbReference type="Proteomes" id="UP001457282">
    <property type="component" value="Unassembled WGS sequence"/>
</dbReference>
<protein>
    <submittedName>
        <fullName evidence="3">Uncharacterized protein</fullName>
    </submittedName>
</protein>
<name>A0AAW1WIQ5_RUBAR</name>
<comment type="caution">
    <text evidence="3">The sequence shown here is derived from an EMBL/GenBank/DDBJ whole genome shotgun (WGS) entry which is preliminary data.</text>
</comment>
<proteinExistence type="predicted"/>
<dbReference type="AlphaFoldDB" id="A0AAW1WIQ5"/>